<dbReference type="CDD" id="cd07361">
    <property type="entry name" value="MEMO_like"/>
    <property type="match status" value="1"/>
</dbReference>
<dbReference type="SUPFAM" id="SSF48439">
    <property type="entry name" value="Protein prenylyltransferase"/>
    <property type="match status" value="1"/>
</dbReference>
<evidence type="ECO:0000256" key="3">
    <source>
        <dbReference type="SAM" id="MobiDB-lite"/>
    </source>
</evidence>
<dbReference type="NCBIfam" id="TIGR04336">
    <property type="entry name" value="AmmeMemoSam_B"/>
    <property type="match status" value="1"/>
</dbReference>
<dbReference type="SUPFAM" id="SSF117281">
    <property type="entry name" value="Kelch motif"/>
    <property type="match status" value="1"/>
</dbReference>
<evidence type="ECO:0000256" key="1">
    <source>
        <dbReference type="ARBA" id="ARBA00006315"/>
    </source>
</evidence>
<dbReference type="Gene3D" id="1.25.40.120">
    <property type="entry name" value="Protein prenylyltransferase"/>
    <property type="match status" value="1"/>
</dbReference>
<keyword evidence="5" id="KW-1185">Reference proteome</keyword>
<evidence type="ECO:0008006" key="6">
    <source>
        <dbReference type="Google" id="ProtNLM"/>
    </source>
</evidence>
<dbReference type="Proteomes" id="UP000678499">
    <property type="component" value="Unassembled WGS sequence"/>
</dbReference>
<comment type="similarity">
    <text evidence="1">Belongs to the MEMO1 family.</text>
</comment>
<dbReference type="GO" id="GO:0008318">
    <property type="term" value="F:protein prenyltransferase activity"/>
    <property type="evidence" value="ECO:0007669"/>
    <property type="project" value="InterPro"/>
</dbReference>
<dbReference type="Gene3D" id="3.40.830.10">
    <property type="entry name" value="LigB-like"/>
    <property type="match status" value="1"/>
</dbReference>
<name>A0A7R9BGD3_9CRUS</name>
<dbReference type="PANTHER" id="PTHR11060:SF0">
    <property type="entry name" value="PROTEIN MEMO1"/>
    <property type="match status" value="1"/>
</dbReference>
<evidence type="ECO:0000256" key="2">
    <source>
        <dbReference type="ARBA" id="ARBA00022441"/>
    </source>
</evidence>
<dbReference type="InterPro" id="IPR006652">
    <property type="entry name" value="Kelch_1"/>
</dbReference>
<dbReference type="PANTHER" id="PTHR11060">
    <property type="entry name" value="PROTEIN MEMO1"/>
    <property type="match status" value="1"/>
</dbReference>
<dbReference type="InterPro" id="IPR015915">
    <property type="entry name" value="Kelch-typ_b-propeller"/>
</dbReference>
<organism evidence="4">
    <name type="scientific">Notodromas monacha</name>
    <dbReference type="NCBI Taxonomy" id="399045"/>
    <lineage>
        <taxon>Eukaryota</taxon>
        <taxon>Metazoa</taxon>
        <taxon>Ecdysozoa</taxon>
        <taxon>Arthropoda</taxon>
        <taxon>Crustacea</taxon>
        <taxon>Oligostraca</taxon>
        <taxon>Ostracoda</taxon>
        <taxon>Podocopa</taxon>
        <taxon>Podocopida</taxon>
        <taxon>Cypridocopina</taxon>
        <taxon>Cypridoidea</taxon>
        <taxon>Cyprididae</taxon>
        <taxon>Notodromas</taxon>
    </lineage>
</organism>
<protein>
    <recommendedName>
        <fullName evidence="6">Protein MEMO1</fullName>
    </recommendedName>
</protein>
<dbReference type="EMBL" id="CAJPEX010000139">
    <property type="protein sequence ID" value="CAG0913667.1"/>
    <property type="molecule type" value="Genomic_DNA"/>
</dbReference>
<dbReference type="Pfam" id="PF01239">
    <property type="entry name" value="PPTA"/>
    <property type="match status" value="2"/>
</dbReference>
<gene>
    <name evidence="4" type="ORF">NMOB1V02_LOCUS1396</name>
</gene>
<sequence>MSARRATHAGSWYSSSSTELDRQLSTWLADTDSWHGPAKAIIAPHAGYRYSGACAAHAYKQVNPRAVRRVFILGPSHHVRLSGCALSPVEKYRTPLYDLRIHGPTYEELLQTGHFEHMSQTTDEDEHSIEMHLPYIAKVMEEFAEEFWIVPILVGSLNAEREALYGRILAPYLNAPDTLFVISSDFCHWGQRFRYTFYDRSWGQIYESIEKLDRMGMSVIEQLSLSGFTEYLKKYGNTICGRHPIGLLLNCIDKLEALDNAPKMSLKFLKYAQSNHCMSNSDSSVSYASAALSFFALWRIFRGMDENDAFCERVISDVMNALDRQEAVDEFDIIPAISVANRSPVILHGTKMALEAWAVPYIHKYACRIITNKKAYMKKDPEALVRATTAALLVNSGQTTMWNIRKQLIIDGHLKENQEMSFTALVLTRKQKTAQAFTQRQFLWKRWLARDELGSQRLDADLAVAAQAADRYPNNYHAWNHRNWVVHLVMSLDTGTSPTALLWKELEFSSGWIKLHVGDHSGMQYREMLLTRLASLDPNKLPEIAEKDLHLCGELIAFYPGHEALWNFRRFLVKLCTRFMSEGSVREGEEHFCRTVLAEQKLYVERHSEWVNKKKPFSDSNSVMVNLVMWSTVTPVVIDEASPPVTPSARCKHSACFLDGKLYLLGGRNGNMPLKDFWKYDLATEAWVELKPSGRIPPSLQESTMVAWQNQLYVFGGEVSFSCGDECPLWIYDIKCNVWRKWSGAKGDKVPKGRRGHTAVVFERNMYVYGGYQDLKGSSGEFWRFSFEKERWEELVPTKGCLETPPAARHNHSSVLHDQAMFILGGMTNLCEKDDFWKLDLKTYKWSLLRIKGGPGALHGHAAIRVQNSMLVFGGERQGNVLNELWCFHFATETWENLQLMGVKPAPRSQAVLLCPTSVWSAEEVRHHTTFDPDLLNVTAIFDTYSKNLQSLDDFVPTFCKHREARQKFLMQQRSLQLQETKLDDEEDEEEKWYQEFRKRRGVAPDAGSRRLHRVESFSSGSQNLRFFKDFSRISQMSLSRLSKYNSYSALSDDDDCSASEDCTSQDFSRSSMSSLVKSASINYFPRSGRSSDIYVIAKKITELWTLGFEKQRRNDDKCLGRRKRRELVLASEIIHGYCAACCRNARCRMSARAVLQSGMNDNESISEYNDGEVASMNTVRTGNSETKVRKSGSVASSSRRRPRSCGGESGVSADYPLSPTESFNSHQHLPYAASQMLRAAGIEVSSTVASFDQNTKLTKVKATNGRNLLIDLDNFPGSIEEQTSDYASVETDSNYNDKNGSFGYDNPNYDRCRLRVDYVSFYSDHFSPVGPVDADSDCRLRSRKKMSQNTYTAPGRFTETSVEIHRSFAKTLNSPLGSIDEKPVSRGTRAPKAYCEEFTSHQNVNMDFESHHEEDLTSHNYSIEMQDMQSMTSTDIDRELQRLYFAGREGHRSFMEDEDDRALASSLGVSGDVSGKNGGAGVKSMTSSKVTPIPQQGVEEMFVYLVGGREVGQIVAFRRPISVWKLDLNKCIAAKWFRQANFAIPEPEIGTSRNVGHMSLSESRCEEETNMCSVGLEIE</sequence>
<keyword evidence="2" id="KW-0880">Kelch repeat</keyword>
<dbReference type="OrthoDB" id="417112at2759"/>
<dbReference type="Pfam" id="PF01875">
    <property type="entry name" value="Memo"/>
    <property type="match status" value="1"/>
</dbReference>
<reference evidence="4" key="1">
    <citation type="submission" date="2020-11" db="EMBL/GenBank/DDBJ databases">
        <authorList>
            <person name="Tran Van P."/>
        </authorList>
    </citation>
    <scope>NUCLEOTIDE SEQUENCE</scope>
</reference>
<dbReference type="Pfam" id="PF24681">
    <property type="entry name" value="Kelch_KLHDC2_KLHL20_DRC7"/>
    <property type="match status" value="1"/>
</dbReference>
<accession>A0A7R9BGD3</accession>
<feature type="compositionally biased region" description="Polar residues" evidence="3">
    <location>
        <begin position="1176"/>
        <end position="1186"/>
    </location>
</feature>
<dbReference type="Gene3D" id="2.120.10.80">
    <property type="entry name" value="Kelch-type beta propeller"/>
    <property type="match status" value="1"/>
</dbReference>
<evidence type="ECO:0000313" key="5">
    <source>
        <dbReference type="Proteomes" id="UP000678499"/>
    </source>
</evidence>
<feature type="region of interest" description="Disordered" evidence="3">
    <location>
        <begin position="1166"/>
        <end position="1220"/>
    </location>
</feature>
<dbReference type="EMBL" id="OA882176">
    <property type="protein sequence ID" value="CAD7273515.1"/>
    <property type="molecule type" value="Genomic_DNA"/>
</dbReference>
<evidence type="ECO:0000313" key="4">
    <source>
        <dbReference type="EMBL" id="CAD7273515.1"/>
    </source>
</evidence>
<dbReference type="HAMAP" id="MF_00055">
    <property type="entry name" value="MEMO1"/>
    <property type="match status" value="1"/>
</dbReference>
<dbReference type="PROSITE" id="PS51147">
    <property type="entry name" value="PFTA"/>
    <property type="match status" value="1"/>
</dbReference>
<dbReference type="Pfam" id="PF01344">
    <property type="entry name" value="Kelch_1"/>
    <property type="match status" value="1"/>
</dbReference>
<dbReference type="InterPro" id="IPR002737">
    <property type="entry name" value="MEMO1_fam"/>
</dbReference>
<dbReference type="InterPro" id="IPR002088">
    <property type="entry name" value="Prenyl_trans_a"/>
</dbReference>
<proteinExistence type="inferred from homology"/>